<reference evidence="10 11" key="1">
    <citation type="submission" date="2022-05" db="EMBL/GenBank/DDBJ databases">
        <authorList>
            <consortium name="Genoscope - CEA"/>
            <person name="William W."/>
        </authorList>
    </citation>
    <scope>NUCLEOTIDE SEQUENCE [LARGE SCALE GENOMIC DNA]</scope>
</reference>
<sequence>MNRGVEVVRSLSRNLCLISLRSVRNIMEVFDALRKRKGRVSGENKAREEKRNVEKEKKPSKVDVYNVEAGTYWLTRIVFLRSLSFIYFVAFAIAANQNKQLLGKNGLLPSDLYLKRIESHFSDTGWRKILHVPTLLLYTDKSRIDEHLDLLAYTGMLFSGVVVVFGCANMFIMTLLWVLYHSIVNIGQRWYSFGWESQLLETGFLAIFLCPVIKMQQVPVHTPTPLVVIWGYRWLIFRIMIGAGLIKIRGDQCWRDLTCMNYHYETQPVPNPMSYFMHQSPEIFHKFETLTNHFIELLVPFFIFLTRPFRITCGILQILFQVILIISGNLSFLNWLTIVPSLMSFDDKSLAFLFSSSSAKNDVIKIQQFQKAGAGPRPTWGLCVRRVFEVMLGIMIAYLSIPVVQNLLSSRQAMNTSFDSFRIVNTYGAFGSVTKERTEVIFQGTRNLTIIPDHEGGIWEEYQFQCKPGDPKRRPCVISPYHYRLDWLMWFAAFQNYQYNPWLIHFATKLLVNDEQATSLIAHNPFKNGTPPTFIRGEHYLYKFTTLGSREARAGYWWTRTKIGSYFPPINLQAVREYVRSNGWKMPKLKKNRKSSH</sequence>
<evidence type="ECO:0000256" key="3">
    <source>
        <dbReference type="ARBA" id="ARBA00022692"/>
    </source>
</evidence>
<evidence type="ECO:0000256" key="4">
    <source>
        <dbReference type="ARBA" id="ARBA00022824"/>
    </source>
</evidence>
<feature type="domain" description="Lipase maturation factor 1/2 N-terminal" evidence="8">
    <location>
        <begin position="191"/>
        <end position="351"/>
    </location>
</feature>
<protein>
    <recommendedName>
        <fullName evidence="7">Lipase maturation factor</fullName>
    </recommendedName>
</protein>
<keyword evidence="3 7" id="KW-0812">Transmembrane</keyword>
<dbReference type="PANTHER" id="PTHR14463:SF10">
    <property type="entry name" value="LIPASE MATURATION FACTOR 1"/>
    <property type="match status" value="1"/>
</dbReference>
<feature type="transmembrane region" description="Helical" evidence="7">
    <location>
        <begin position="387"/>
        <end position="408"/>
    </location>
</feature>
<evidence type="ECO:0000259" key="8">
    <source>
        <dbReference type="Pfam" id="PF06762"/>
    </source>
</evidence>
<evidence type="ECO:0000313" key="10">
    <source>
        <dbReference type="EMBL" id="CAH3036842.1"/>
    </source>
</evidence>
<comment type="caution">
    <text evidence="7">Lacks conserved residue(s) required for the propagation of feature annotation.</text>
</comment>
<comment type="function">
    <text evidence="7">Involved in the maturation of specific proteins in the endoplasmic reticulum.</text>
</comment>
<proteinExistence type="inferred from homology"/>
<feature type="transmembrane region" description="Helical" evidence="7">
    <location>
        <begin position="150"/>
        <end position="180"/>
    </location>
</feature>
<dbReference type="InterPro" id="IPR057434">
    <property type="entry name" value="LMF1/2_N"/>
</dbReference>
<keyword evidence="6 7" id="KW-0472">Membrane</keyword>
<dbReference type="EMBL" id="CALNXK010000005">
    <property type="protein sequence ID" value="CAH3036842.1"/>
    <property type="molecule type" value="Genomic_DNA"/>
</dbReference>
<comment type="subcellular location">
    <subcellularLocation>
        <location evidence="1 7">Endoplasmic reticulum membrane</location>
        <topology evidence="1 7">Multi-pass membrane protein</topology>
    </subcellularLocation>
</comment>
<evidence type="ECO:0000313" key="11">
    <source>
        <dbReference type="Proteomes" id="UP001159405"/>
    </source>
</evidence>
<dbReference type="InterPro" id="IPR009613">
    <property type="entry name" value="LMF"/>
</dbReference>
<gene>
    <name evidence="10" type="ORF">PLOB_00035349</name>
</gene>
<evidence type="ECO:0000256" key="6">
    <source>
        <dbReference type="ARBA" id="ARBA00023136"/>
    </source>
</evidence>
<feature type="transmembrane region" description="Helical" evidence="7">
    <location>
        <begin position="318"/>
        <end position="338"/>
    </location>
</feature>
<dbReference type="InterPro" id="IPR057433">
    <property type="entry name" value="LMF1/2_C"/>
</dbReference>
<accession>A0ABN8MV82</accession>
<name>A0ABN8MV82_9CNID</name>
<keyword evidence="5 7" id="KW-1133">Transmembrane helix</keyword>
<dbReference type="Proteomes" id="UP001159405">
    <property type="component" value="Unassembled WGS sequence"/>
</dbReference>
<evidence type="ECO:0000256" key="5">
    <source>
        <dbReference type="ARBA" id="ARBA00022989"/>
    </source>
</evidence>
<dbReference type="Pfam" id="PF25179">
    <property type="entry name" value="LMF1_C"/>
    <property type="match status" value="1"/>
</dbReference>
<keyword evidence="4 7" id="KW-0256">Endoplasmic reticulum</keyword>
<feature type="transmembrane region" description="Helical" evidence="7">
    <location>
        <begin position="73"/>
        <end position="95"/>
    </location>
</feature>
<comment type="caution">
    <text evidence="10">The sequence shown here is derived from an EMBL/GenBank/DDBJ whole genome shotgun (WGS) entry which is preliminary data.</text>
</comment>
<evidence type="ECO:0000256" key="7">
    <source>
        <dbReference type="RuleBase" id="RU361229"/>
    </source>
</evidence>
<dbReference type="Pfam" id="PF06762">
    <property type="entry name" value="LMF1"/>
    <property type="match status" value="1"/>
</dbReference>
<comment type="similarity">
    <text evidence="2 7">Belongs to the lipase maturation factor family.</text>
</comment>
<dbReference type="PANTHER" id="PTHR14463">
    <property type="entry name" value="LIPASE MATURATION FACTOR"/>
    <property type="match status" value="1"/>
</dbReference>
<evidence type="ECO:0000256" key="1">
    <source>
        <dbReference type="ARBA" id="ARBA00004477"/>
    </source>
</evidence>
<feature type="domain" description="Lipase maturation factor 1/2 C-terminal" evidence="9">
    <location>
        <begin position="423"/>
        <end position="568"/>
    </location>
</feature>
<evidence type="ECO:0000256" key="2">
    <source>
        <dbReference type="ARBA" id="ARBA00005512"/>
    </source>
</evidence>
<keyword evidence="11" id="KW-1185">Reference proteome</keyword>
<organism evidence="10 11">
    <name type="scientific">Porites lobata</name>
    <dbReference type="NCBI Taxonomy" id="104759"/>
    <lineage>
        <taxon>Eukaryota</taxon>
        <taxon>Metazoa</taxon>
        <taxon>Cnidaria</taxon>
        <taxon>Anthozoa</taxon>
        <taxon>Hexacorallia</taxon>
        <taxon>Scleractinia</taxon>
        <taxon>Fungiina</taxon>
        <taxon>Poritidae</taxon>
        <taxon>Porites</taxon>
    </lineage>
</organism>
<evidence type="ECO:0000259" key="9">
    <source>
        <dbReference type="Pfam" id="PF25179"/>
    </source>
</evidence>